<proteinExistence type="predicted"/>
<name>A0A183H3L4_9BILA</name>
<dbReference type="EMBL" id="UZAJ01001119">
    <property type="protein sequence ID" value="VDO31775.1"/>
    <property type="molecule type" value="Genomic_DNA"/>
</dbReference>
<protein>
    <submittedName>
        <fullName evidence="1 3">Uncharacterized protein</fullName>
    </submittedName>
</protein>
<evidence type="ECO:0000313" key="1">
    <source>
        <dbReference type="EMBL" id="VDO31775.1"/>
    </source>
</evidence>
<dbReference type="Proteomes" id="UP000267606">
    <property type="component" value="Unassembled WGS sequence"/>
</dbReference>
<reference evidence="3" key="1">
    <citation type="submission" date="2016-06" db="UniProtKB">
        <authorList>
            <consortium name="WormBaseParasite"/>
        </authorList>
    </citation>
    <scope>IDENTIFICATION</scope>
</reference>
<evidence type="ECO:0000313" key="2">
    <source>
        <dbReference type="Proteomes" id="UP000267606"/>
    </source>
</evidence>
<gene>
    <name evidence="1" type="ORF">OFLC_LOCUS2074</name>
</gene>
<evidence type="ECO:0000313" key="3">
    <source>
        <dbReference type="WBParaSite" id="OFLC_0000207301-mRNA-1"/>
    </source>
</evidence>
<dbReference type="WBParaSite" id="OFLC_0000207301-mRNA-1">
    <property type="protein sequence ID" value="OFLC_0000207301-mRNA-1"/>
    <property type="gene ID" value="OFLC_0000207301"/>
</dbReference>
<dbReference type="STRING" id="387005.A0A183H3L4"/>
<keyword evidence="2" id="KW-1185">Reference proteome</keyword>
<organism evidence="3">
    <name type="scientific">Onchocerca flexuosa</name>
    <dbReference type="NCBI Taxonomy" id="387005"/>
    <lineage>
        <taxon>Eukaryota</taxon>
        <taxon>Metazoa</taxon>
        <taxon>Ecdysozoa</taxon>
        <taxon>Nematoda</taxon>
        <taxon>Chromadorea</taxon>
        <taxon>Rhabditida</taxon>
        <taxon>Spirurina</taxon>
        <taxon>Spiruromorpha</taxon>
        <taxon>Filarioidea</taxon>
        <taxon>Onchocercidae</taxon>
        <taxon>Onchocerca</taxon>
    </lineage>
</organism>
<reference evidence="1 2" key="2">
    <citation type="submission" date="2018-11" db="EMBL/GenBank/DDBJ databases">
        <authorList>
            <consortium name="Pathogen Informatics"/>
        </authorList>
    </citation>
    <scope>NUCLEOTIDE SEQUENCE [LARGE SCALE GENOMIC DNA]</scope>
</reference>
<accession>A0A183H3L4</accession>
<sequence length="139" mass="15841">MLYDSGDNDNDVAVQKFGLCVDLLARVNTVSMNKTSSIAKRASLGTSTKCNNLMSWLKQKEPSLENKTTTKISFVEKKNTLESGKEDIVPAPQSSAEYLRSLVEDTGWRKVLLVEFRKEYMNKIVKFLQKEKEKVIFKK</sequence>
<dbReference type="AlphaFoldDB" id="A0A183H3L4"/>